<accession>A0ABQ6WQ16</accession>
<keyword evidence="2" id="KW-1185">Reference proteome</keyword>
<evidence type="ECO:0000313" key="1">
    <source>
        <dbReference type="EMBL" id="KAE8419215.1"/>
    </source>
</evidence>
<sequence>MLDMGIITMGSWRFSVLHTFGYSPDIPCNYATWKGLVQTWIWTILFYTCHSDRIPGS</sequence>
<evidence type="ECO:0000313" key="2">
    <source>
        <dbReference type="Proteomes" id="UP000325395"/>
    </source>
</evidence>
<organism evidence="1 2">
    <name type="scientific">Aspergillus pseudocaelatus</name>
    <dbReference type="NCBI Taxonomy" id="1825620"/>
    <lineage>
        <taxon>Eukaryota</taxon>
        <taxon>Fungi</taxon>
        <taxon>Dikarya</taxon>
        <taxon>Ascomycota</taxon>
        <taxon>Pezizomycotina</taxon>
        <taxon>Eurotiomycetes</taxon>
        <taxon>Eurotiomycetidae</taxon>
        <taxon>Eurotiales</taxon>
        <taxon>Aspergillaceae</taxon>
        <taxon>Aspergillus</taxon>
        <taxon>Aspergillus subgen. Circumdati</taxon>
    </lineage>
</organism>
<gene>
    <name evidence="1" type="ORF">BDV36DRAFT_252141</name>
</gene>
<proteinExistence type="predicted"/>
<reference evidence="1 2" key="1">
    <citation type="submission" date="2019-04" db="EMBL/GenBank/DDBJ databases">
        <authorList>
            <consortium name="DOE Joint Genome Institute"/>
            <person name="Mondo S."/>
            <person name="Kjaerbolling I."/>
            <person name="Vesth T."/>
            <person name="Frisvad J.C."/>
            <person name="Nybo J.L."/>
            <person name="Theobald S."/>
            <person name="Kildgaard S."/>
            <person name="Isbrandt T."/>
            <person name="Kuo A."/>
            <person name="Sato A."/>
            <person name="Lyhne E.K."/>
            <person name="Kogle M.E."/>
            <person name="Wiebenga A."/>
            <person name="Kun R.S."/>
            <person name="Lubbers R.J."/>
            <person name="Makela M.R."/>
            <person name="Barry K."/>
            <person name="Chovatia M."/>
            <person name="Clum A."/>
            <person name="Daum C."/>
            <person name="Haridas S."/>
            <person name="He G."/>
            <person name="LaButti K."/>
            <person name="Lipzen A."/>
            <person name="Riley R."/>
            <person name="Salamov A."/>
            <person name="Simmons B.A."/>
            <person name="Magnuson J.K."/>
            <person name="Henrissat B."/>
            <person name="Mortensen U.H."/>
            <person name="Larsen T.O."/>
            <person name="Devries R.P."/>
            <person name="Grigoriev I.V."/>
            <person name="Machida M."/>
            <person name="Baker S.E."/>
            <person name="Andersen M.R."/>
            <person name="Cantor M.N."/>
            <person name="Hua S.X."/>
        </authorList>
    </citation>
    <scope>NUCLEOTIDE SEQUENCE [LARGE SCALE GENOMIC DNA]</scope>
    <source>
        <strain evidence="1 2">CBS 117616</strain>
    </source>
</reference>
<dbReference type="Proteomes" id="UP000325395">
    <property type="component" value="Unassembled WGS sequence"/>
</dbReference>
<dbReference type="EMBL" id="ML735719">
    <property type="protein sequence ID" value="KAE8419215.1"/>
    <property type="molecule type" value="Genomic_DNA"/>
</dbReference>
<name>A0ABQ6WQ16_9EURO</name>
<protein>
    <submittedName>
        <fullName evidence="1">Uncharacterized protein</fullName>
    </submittedName>
</protein>